<evidence type="ECO:0000256" key="6">
    <source>
        <dbReference type="ARBA" id="ARBA00023002"/>
    </source>
</evidence>
<dbReference type="HOGENOM" id="CLU_042042_0_1_0"/>
<dbReference type="InterPro" id="IPR005720">
    <property type="entry name" value="Dihydroorotate_DH_cat"/>
</dbReference>
<dbReference type="SUPFAM" id="SSF51395">
    <property type="entry name" value="FMN-linked oxidoreductases"/>
    <property type="match status" value="1"/>
</dbReference>
<evidence type="ECO:0000256" key="3">
    <source>
        <dbReference type="ARBA" id="ARBA00022630"/>
    </source>
</evidence>
<keyword evidence="9" id="KW-1185">Reference proteome</keyword>
<dbReference type="PANTHER" id="PTHR48109">
    <property type="entry name" value="DIHYDROOROTATE DEHYDROGENASE (QUINONE), MITOCHONDRIAL-RELATED"/>
    <property type="match status" value="1"/>
</dbReference>
<dbReference type="AlphaFoldDB" id="F7YWH3"/>
<keyword evidence="5" id="KW-0665">Pyrimidine biosynthesis</keyword>
<dbReference type="PROSITE" id="PS00912">
    <property type="entry name" value="DHODEHASE_2"/>
    <property type="match status" value="1"/>
</dbReference>
<dbReference type="eggNOG" id="COG0167">
    <property type="taxonomic scope" value="Bacteria"/>
</dbReference>
<proteinExistence type="predicted"/>
<dbReference type="UniPathway" id="UPA00070"/>
<evidence type="ECO:0000313" key="8">
    <source>
        <dbReference type="EMBL" id="AEH51952.1"/>
    </source>
</evidence>
<gene>
    <name evidence="8" type="ORF">Theth_1911</name>
</gene>
<dbReference type="PANTHER" id="PTHR48109:SF1">
    <property type="entry name" value="DIHYDROOROTATE DEHYDROGENASE (FUMARATE)"/>
    <property type="match status" value="1"/>
</dbReference>
<name>F7YWH3_9THEM</name>
<dbReference type="InterPro" id="IPR001295">
    <property type="entry name" value="Dihydroorotate_DH_CS"/>
</dbReference>
<dbReference type="KEGG" id="tta:Theth_1911"/>
<dbReference type="EMBL" id="CP002351">
    <property type="protein sequence ID" value="AEH51952.1"/>
    <property type="molecule type" value="Genomic_DNA"/>
</dbReference>
<dbReference type="GO" id="GO:0006207">
    <property type="term" value="P:'de novo' pyrimidine nucleobase biosynthetic process"/>
    <property type="evidence" value="ECO:0007669"/>
    <property type="project" value="InterPro"/>
</dbReference>
<dbReference type="InterPro" id="IPR013785">
    <property type="entry name" value="Aldolase_TIM"/>
</dbReference>
<dbReference type="Pfam" id="PF01180">
    <property type="entry name" value="DHO_dh"/>
    <property type="match status" value="1"/>
</dbReference>
<keyword evidence="3" id="KW-0285">Flavoprotein</keyword>
<feature type="domain" description="Dihydroorotate dehydrogenase catalytic" evidence="7">
    <location>
        <begin position="2"/>
        <end position="271"/>
    </location>
</feature>
<dbReference type="InterPro" id="IPR050074">
    <property type="entry name" value="DHO_dehydrogenase"/>
</dbReference>
<dbReference type="GO" id="GO:1990663">
    <property type="term" value="F:dihydroorotate dehydrogenase (fumarate) activity"/>
    <property type="evidence" value="ECO:0007669"/>
    <property type="project" value="UniProtKB-EC"/>
</dbReference>
<accession>F7YWH3</accession>
<dbReference type="GO" id="GO:0005737">
    <property type="term" value="C:cytoplasm"/>
    <property type="evidence" value="ECO:0007669"/>
    <property type="project" value="InterPro"/>
</dbReference>
<dbReference type="STRING" id="688269.Theth_1911"/>
<sequence>MDLKVPLVIASGVGGMGEYLKLVDPSCIGAYTLKTITLKSKVGNPPCRLIATKDYLINSIGLENPGVDEFLRRLKDGEYNWIFEKVKVILSLGGDNLDEYRLVAEKVKDVEEKFVAIEFNFSCPNVEKGGLGVVTDLSNLERLLGILRKTLKSFLIAKVGIEGIFVEYFAKMLENNGWNGISLINTIRALKFVDGKIFKGGLSGPVLKPIALRAVYEVRRVTSNLFVIGGGGISNEEDAKEFLMAGADAVSVGTIIYKNPKIVERIAESLRRGRL</sequence>
<evidence type="ECO:0000256" key="5">
    <source>
        <dbReference type="ARBA" id="ARBA00022975"/>
    </source>
</evidence>
<dbReference type="Proteomes" id="UP000006804">
    <property type="component" value="Chromosome"/>
</dbReference>
<dbReference type="GO" id="GO:0044205">
    <property type="term" value="P:'de novo' UMP biosynthetic process"/>
    <property type="evidence" value="ECO:0007669"/>
    <property type="project" value="UniProtKB-UniPathway"/>
</dbReference>
<dbReference type="EC" id="1.3.98.1" evidence="8"/>
<organism evidence="8 9">
    <name type="scientific">Pseudothermotoga thermarum DSM 5069</name>
    <dbReference type="NCBI Taxonomy" id="688269"/>
    <lineage>
        <taxon>Bacteria</taxon>
        <taxon>Thermotogati</taxon>
        <taxon>Thermotogota</taxon>
        <taxon>Thermotogae</taxon>
        <taxon>Thermotogales</taxon>
        <taxon>Thermotogaceae</taxon>
        <taxon>Pseudothermotoga</taxon>
    </lineage>
</organism>
<dbReference type="PIRSF" id="PIRSF000164">
    <property type="entry name" value="DHO_oxidase"/>
    <property type="match status" value="1"/>
</dbReference>
<dbReference type="PATRIC" id="fig|688269.3.peg.1970"/>
<reference evidence="8 9" key="1">
    <citation type="submission" date="2010-11" db="EMBL/GenBank/DDBJ databases">
        <title>The complete genome of Thermotoga thermarum DSM 5069.</title>
        <authorList>
            <consortium name="US DOE Joint Genome Institute (JGI-PGF)"/>
            <person name="Lucas S."/>
            <person name="Copeland A."/>
            <person name="Lapidus A."/>
            <person name="Bruce D."/>
            <person name="Goodwin L."/>
            <person name="Pitluck S."/>
            <person name="Kyrpides N."/>
            <person name="Mavromatis K."/>
            <person name="Ivanova N."/>
            <person name="Zeytun A."/>
            <person name="Brettin T."/>
            <person name="Detter J.C."/>
            <person name="Tapia R."/>
            <person name="Han C."/>
            <person name="Land M."/>
            <person name="Hauser L."/>
            <person name="Markowitz V."/>
            <person name="Cheng J.-F."/>
            <person name="Hugenholtz P."/>
            <person name="Woyke T."/>
            <person name="Wu D."/>
            <person name="Spring S."/>
            <person name="Schroeder M."/>
            <person name="Brambilla E."/>
            <person name="Klenk H.-P."/>
            <person name="Eisen J.A."/>
        </authorList>
    </citation>
    <scope>NUCLEOTIDE SEQUENCE [LARGE SCALE GENOMIC DNA]</scope>
    <source>
        <strain evidence="8 9">DSM 5069</strain>
    </source>
</reference>
<evidence type="ECO:0000259" key="7">
    <source>
        <dbReference type="Pfam" id="PF01180"/>
    </source>
</evidence>
<protein>
    <submittedName>
        <fullName evidence="8">Dihydroorotate oxidase B, catalytic subunit</fullName>
        <ecNumber evidence="8">1.3.98.1</ecNumber>
    </submittedName>
</protein>
<keyword evidence="4" id="KW-0288">FMN</keyword>
<evidence type="ECO:0000313" key="9">
    <source>
        <dbReference type="Proteomes" id="UP000006804"/>
    </source>
</evidence>
<comment type="cofactor">
    <cofactor evidence="1">
        <name>FMN</name>
        <dbReference type="ChEBI" id="CHEBI:58210"/>
    </cofactor>
</comment>
<keyword evidence="6 8" id="KW-0560">Oxidoreductase</keyword>
<evidence type="ECO:0000256" key="1">
    <source>
        <dbReference type="ARBA" id="ARBA00001917"/>
    </source>
</evidence>
<dbReference type="Gene3D" id="3.20.20.70">
    <property type="entry name" value="Aldolase class I"/>
    <property type="match status" value="1"/>
</dbReference>
<dbReference type="InterPro" id="IPR012135">
    <property type="entry name" value="Dihydroorotate_DH_1_2"/>
</dbReference>
<comment type="pathway">
    <text evidence="2">Pyrimidine metabolism; UMP biosynthesis via de novo pathway.</text>
</comment>
<dbReference type="RefSeq" id="WP_013933159.1">
    <property type="nucleotide sequence ID" value="NC_015707.1"/>
</dbReference>
<evidence type="ECO:0000256" key="4">
    <source>
        <dbReference type="ARBA" id="ARBA00022643"/>
    </source>
</evidence>
<dbReference type="OrthoDB" id="9794954at2"/>
<evidence type="ECO:0000256" key="2">
    <source>
        <dbReference type="ARBA" id="ARBA00004725"/>
    </source>
</evidence>